<feature type="compositionally biased region" description="Polar residues" evidence="5">
    <location>
        <begin position="827"/>
        <end position="848"/>
    </location>
</feature>
<comment type="catalytic activity">
    <reaction evidence="3">
        <text>3'-dephospho-CoA + ATP = ADP + CoA + H(+)</text>
        <dbReference type="Rhea" id="RHEA:18245"/>
        <dbReference type="ChEBI" id="CHEBI:15378"/>
        <dbReference type="ChEBI" id="CHEBI:30616"/>
        <dbReference type="ChEBI" id="CHEBI:57287"/>
        <dbReference type="ChEBI" id="CHEBI:57328"/>
        <dbReference type="ChEBI" id="CHEBI:456216"/>
        <dbReference type="EC" id="2.7.1.24"/>
    </reaction>
</comment>
<dbReference type="GO" id="GO:0005524">
    <property type="term" value="F:ATP binding"/>
    <property type="evidence" value="ECO:0007669"/>
    <property type="project" value="UniProtKB-UniRule"/>
</dbReference>
<keyword evidence="8" id="KW-1185">Reference proteome</keyword>
<organism evidence="7 8">
    <name type="scientific">Roseburia zhanii</name>
    <dbReference type="NCBI Taxonomy" id="2763064"/>
    <lineage>
        <taxon>Bacteria</taxon>
        <taxon>Bacillati</taxon>
        <taxon>Bacillota</taxon>
        <taxon>Clostridia</taxon>
        <taxon>Lachnospirales</taxon>
        <taxon>Lachnospiraceae</taxon>
        <taxon>Roseburia</taxon>
    </lineage>
</organism>
<feature type="region of interest" description="Disordered" evidence="5">
    <location>
        <begin position="802"/>
        <end position="882"/>
    </location>
</feature>
<dbReference type="InterPro" id="IPR050696">
    <property type="entry name" value="FtsA/MreB"/>
</dbReference>
<feature type="compositionally biased region" description="Basic and acidic residues" evidence="5">
    <location>
        <begin position="867"/>
        <end position="882"/>
    </location>
</feature>
<feature type="binding site" evidence="3">
    <location>
        <begin position="11"/>
        <end position="16"/>
    </location>
    <ligand>
        <name>ATP</name>
        <dbReference type="ChEBI" id="CHEBI:30616"/>
    </ligand>
</feature>
<dbReference type="Proteomes" id="UP000606720">
    <property type="component" value="Unassembled WGS sequence"/>
</dbReference>
<comment type="function">
    <text evidence="3">Catalyzes the phosphorylation of the 3'-hydroxyl group of dephosphocoenzyme A to form coenzyme A.</text>
</comment>
<evidence type="ECO:0000256" key="1">
    <source>
        <dbReference type="ARBA" id="ARBA00022741"/>
    </source>
</evidence>
<dbReference type="InterPro" id="IPR001977">
    <property type="entry name" value="Depp_CoAkinase"/>
</dbReference>
<dbReference type="InterPro" id="IPR027417">
    <property type="entry name" value="P-loop_NTPase"/>
</dbReference>
<dbReference type="Gene3D" id="3.40.50.300">
    <property type="entry name" value="P-loop containing nucleotide triphosphate hydrolases"/>
    <property type="match status" value="1"/>
</dbReference>
<dbReference type="PANTHER" id="PTHR32432">
    <property type="entry name" value="CELL DIVISION PROTEIN FTSA-RELATED"/>
    <property type="match status" value="1"/>
</dbReference>
<evidence type="ECO:0000313" key="8">
    <source>
        <dbReference type="Proteomes" id="UP000606720"/>
    </source>
</evidence>
<evidence type="ECO:0000256" key="5">
    <source>
        <dbReference type="SAM" id="MobiDB-lite"/>
    </source>
</evidence>
<evidence type="ECO:0000256" key="2">
    <source>
        <dbReference type="ARBA" id="ARBA00022840"/>
    </source>
</evidence>
<dbReference type="PROSITE" id="PS51219">
    <property type="entry name" value="DPCK"/>
    <property type="match status" value="1"/>
</dbReference>
<dbReference type="SUPFAM" id="SSF52540">
    <property type="entry name" value="P-loop containing nucleoside triphosphate hydrolases"/>
    <property type="match status" value="1"/>
</dbReference>
<dbReference type="EMBL" id="JACOPH010000002">
    <property type="protein sequence ID" value="MBC5713443.1"/>
    <property type="molecule type" value="Genomic_DNA"/>
</dbReference>
<dbReference type="NCBIfam" id="TIGR00152">
    <property type="entry name" value="dephospho-CoA kinase"/>
    <property type="match status" value="1"/>
</dbReference>
<comment type="similarity">
    <text evidence="3">Belongs to the CoaE family.</text>
</comment>
<dbReference type="Pfam" id="PF14450">
    <property type="entry name" value="FtsA"/>
    <property type="match status" value="1"/>
</dbReference>
<reference evidence="7" key="1">
    <citation type="submission" date="2020-08" db="EMBL/GenBank/DDBJ databases">
        <title>Genome public.</title>
        <authorList>
            <person name="Liu C."/>
            <person name="Sun Q."/>
        </authorList>
    </citation>
    <scope>NUCLEOTIDE SEQUENCE</scope>
    <source>
        <strain evidence="7">BX1005</strain>
    </source>
</reference>
<comment type="pathway">
    <text evidence="3">Cofactor biosynthesis; coenzyme A biosynthesis; CoA from (R)-pantothenate: step 5/5.</text>
</comment>
<name>A0A923LP75_9FIRM</name>
<dbReference type="GO" id="GO:0051301">
    <property type="term" value="P:cell division"/>
    <property type="evidence" value="ECO:0007669"/>
    <property type="project" value="InterPro"/>
</dbReference>
<evidence type="ECO:0000256" key="4">
    <source>
        <dbReference type="NCBIfam" id="TIGR00152"/>
    </source>
</evidence>
<dbReference type="GO" id="GO:0005737">
    <property type="term" value="C:cytoplasm"/>
    <property type="evidence" value="ECO:0007669"/>
    <property type="project" value="UniProtKB-SubCell"/>
</dbReference>
<dbReference type="EC" id="2.7.1.24" evidence="3 4"/>
<dbReference type="InterPro" id="IPR043129">
    <property type="entry name" value="ATPase_NBD"/>
</dbReference>
<keyword evidence="2 3" id="KW-0067">ATP-binding</keyword>
<keyword evidence="3 7" id="KW-0808">Transferase</keyword>
<evidence type="ECO:0000259" key="6">
    <source>
        <dbReference type="SMART" id="SM00842"/>
    </source>
</evidence>
<dbReference type="Gene3D" id="3.30.420.40">
    <property type="match status" value="2"/>
</dbReference>
<protein>
    <recommendedName>
        <fullName evidence="3 4">Dephospho-CoA kinase</fullName>
        <ecNumber evidence="3 4">2.7.1.24</ecNumber>
    </recommendedName>
    <alternativeName>
        <fullName evidence="3">Dephosphocoenzyme A kinase</fullName>
    </alternativeName>
</protein>
<comment type="subcellular location">
    <subcellularLocation>
        <location evidence="3">Cytoplasm</location>
    </subcellularLocation>
</comment>
<proteinExistence type="inferred from homology"/>
<sequence>MRFIGITGGVGAGKSEILHYIEKNYPAEVVLADELAHTLMQPGMDCFAEITEVFDGEDIFAEDGSLDKGKMAEVIFSDEEKREQMNAIVHPAVKREVLRLAEQKRKEGKISYFILEAALLIEEGYDKICDELWYIYTTRKNRRERLKASRGYSDEKIDAIFHSQLSEETYREYCKVMIDNNGTREDTFHQLDEIFSEETGEKKTSKTPMGEKGMEKMQTGEELVFGLDIGTRNVVGTVGYRIGKEFVVLAQYSTEHETRAMLDGQIHDIGRVGNTIRLVKEALEEQIGKKLTSVCIAAAGRVLKTVTTNIEYEFETESVVLAEDVHTLDLLGIEKAQAILQEKNDTNYKFYCVGYSVVKYYLNGEIFSNLIGHKAEKISEDIIVTFLPEDVVDGLYAAVGIAGLTVANLTLEPIAAIDIAIPENYRMLNIALVDVGAGTSDISVTKDGSIIAYGMIPLAGDEITELIVQKYLVDFQMAEHIKLASTVEEEIEYTDIMMLKHTIKAEEVWELTENIVDRITTDVADKIKELNGDQTVSATFIVGGGGKIHGFETMLAEKLELPYERVALRGEEVLQEVTFEQPEIKKDPLLVTPIGICLNYFDQKNSFIMVHFNGERIKLYDNNKLTIVDAAMQAGFPNEYLFPKRGKEINFTVNGSPRIARGEAGESAIVKVNDKITNINAPLIANSYITVEPSTAGEAAKVTIADITDYTQETVNFIVNGKNIHCPKFVEVNGSIEMSSYEIKEGDAVETRNFYTIGQLAEFMDVEIDADHEILVNNRPADFNTLVYENFTVEWVADARETDGLTETEDTAVEESSLQEEDMPNEQAVTGTENSLQADGSIRQTDASQENDKIAEGQTDPKTAQDAIEKPQEQTAEDTKADTAENAGIWVIVNGERVILTGKAEYIFVDIFNVIDFDLTVSKGRSIVTRVNGTDAAYMQKLNNGDVIEIYWEEN</sequence>
<evidence type="ECO:0000256" key="3">
    <source>
        <dbReference type="HAMAP-Rule" id="MF_00376"/>
    </source>
</evidence>
<dbReference type="PANTHER" id="PTHR32432:SF3">
    <property type="entry name" value="ETHANOLAMINE UTILIZATION PROTEIN EUTJ"/>
    <property type="match status" value="1"/>
</dbReference>
<dbReference type="Pfam" id="PF01121">
    <property type="entry name" value="CoaE"/>
    <property type="match status" value="1"/>
</dbReference>
<keyword evidence="3" id="KW-0963">Cytoplasm</keyword>
<comment type="caution">
    <text evidence="7">The sequence shown here is derived from an EMBL/GenBank/DDBJ whole genome shotgun (WGS) entry which is preliminary data.</text>
</comment>
<dbReference type="CDD" id="cd02022">
    <property type="entry name" value="DPCK"/>
    <property type="match status" value="1"/>
</dbReference>
<keyword evidence="3" id="KW-0173">Coenzyme A biosynthesis</keyword>
<evidence type="ECO:0000313" key="7">
    <source>
        <dbReference type="EMBL" id="MBC5713443.1"/>
    </source>
</evidence>
<dbReference type="SUPFAM" id="SSF53067">
    <property type="entry name" value="Actin-like ATPase domain"/>
    <property type="match status" value="2"/>
</dbReference>
<gene>
    <name evidence="3" type="primary">coaE</name>
    <name evidence="7" type="ORF">H8S17_04305</name>
</gene>
<accession>A0A923LP75</accession>
<dbReference type="SMART" id="SM00842">
    <property type="entry name" value="FtsA"/>
    <property type="match status" value="1"/>
</dbReference>
<dbReference type="AlphaFoldDB" id="A0A923LP75"/>
<feature type="domain" description="SHS2" evidence="6">
    <location>
        <begin position="224"/>
        <end position="420"/>
    </location>
</feature>
<dbReference type="CDD" id="cd24004">
    <property type="entry name" value="ASKHA_NBD_PilM-like"/>
    <property type="match status" value="1"/>
</dbReference>
<keyword evidence="3 7" id="KW-0418">Kinase</keyword>
<dbReference type="HAMAP" id="MF_00376">
    <property type="entry name" value="Dephospho_CoA_kinase"/>
    <property type="match status" value="1"/>
</dbReference>
<feature type="compositionally biased region" description="Acidic residues" evidence="5">
    <location>
        <begin position="804"/>
        <end position="824"/>
    </location>
</feature>
<dbReference type="GO" id="GO:0004140">
    <property type="term" value="F:dephospho-CoA kinase activity"/>
    <property type="evidence" value="ECO:0007669"/>
    <property type="project" value="UniProtKB-UniRule"/>
</dbReference>
<keyword evidence="1 3" id="KW-0547">Nucleotide-binding</keyword>
<dbReference type="GO" id="GO:0015937">
    <property type="term" value="P:coenzyme A biosynthetic process"/>
    <property type="evidence" value="ECO:0007669"/>
    <property type="project" value="UniProtKB-UniRule"/>
</dbReference>
<dbReference type="InterPro" id="IPR003494">
    <property type="entry name" value="SHS2_FtsA"/>
</dbReference>